<evidence type="ECO:0000259" key="1">
    <source>
        <dbReference type="Pfam" id="PF03372"/>
    </source>
</evidence>
<dbReference type="Proteomes" id="UP000694005">
    <property type="component" value="Chromosome A07"/>
</dbReference>
<sequence length="331" mass="38608">MSVLSWNCRGAGSTETVQYLQDIRRKYFPDFLFLMETKQKFSYMQGLKKDLGYDELVTVEPAGLSGGLALMWKKNFKVEVLSSNKRVIDCKVRMGSQSFFLSGVYGDPVVAMRHLVWEQLRSIAVGRDEAWVLVGDFNELMSNEEKSGGAVRNESTFWDFRHMASSCKIRELRSSGNTLSWAGWRDKVWVQCRLDRSFGNDEWFNLFHRSQVEYMDMWSSDHRPLKICFSLETENVRRGRFFFDRRMLGKDGIEEAVRKGWQGEQGESSMDLMERISNCRRELARWKKSSGLNSHDRISTLKSSLQAEIALRVPDARRMRYLRKEIASAYR</sequence>
<dbReference type="Gene3D" id="3.60.10.10">
    <property type="entry name" value="Endonuclease/exonuclease/phosphatase"/>
    <property type="match status" value="1"/>
</dbReference>
<dbReference type="PANTHER" id="PTHR35218:SF9">
    <property type="entry name" value="ENDONUCLEASE_EXONUCLEASE_PHOSPHATASE DOMAIN-CONTAINING PROTEIN"/>
    <property type="match status" value="1"/>
</dbReference>
<dbReference type="InterPro" id="IPR036691">
    <property type="entry name" value="Endo/exonu/phosph_ase_sf"/>
</dbReference>
<dbReference type="SUPFAM" id="SSF56219">
    <property type="entry name" value="DNase I-like"/>
    <property type="match status" value="1"/>
</dbReference>
<gene>
    <name evidence="3" type="ORF">BRAA07T30522Z</name>
    <name evidence="2" type="ORF">BRAPAZ1V2_A07P30840.2</name>
</gene>
<reference evidence="3" key="1">
    <citation type="submission" date="2018-11" db="EMBL/GenBank/DDBJ databases">
        <authorList>
            <consortium name="Genoscope - CEA"/>
            <person name="William W."/>
        </authorList>
    </citation>
    <scope>NUCLEOTIDE SEQUENCE</scope>
</reference>
<dbReference type="EMBL" id="LR031574">
    <property type="protein sequence ID" value="VDD00436.1"/>
    <property type="molecule type" value="Genomic_DNA"/>
</dbReference>
<evidence type="ECO:0000313" key="2">
    <source>
        <dbReference type="EMBL" id="CAG7903440.1"/>
    </source>
</evidence>
<accession>A0A3P6BDU4</accession>
<feature type="domain" description="Endonuclease/exonuclease/phosphatase" evidence="1">
    <location>
        <begin position="4"/>
        <end position="222"/>
    </location>
</feature>
<organism evidence="3">
    <name type="scientific">Brassica campestris</name>
    <name type="common">Field mustard</name>
    <dbReference type="NCBI Taxonomy" id="3711"/>
    <lineage>
        <taxon>Eukaryota</taxon>
        <taxon>Viridiplantae</taxon>
        <taxon>Streptophyta</taxon>
        <taxon>Embryophyta</taxon>
        <taxon>Tracheophyta</taxon>
        <taxon>Spermatophyta</taxon>
        <taxon>Magnoliopsida</taxon>
        <taxon>eudicotyledons</taxon>
        <taxon>Gunneridae</taxon>
        <taxon>Pentapetalae</taxon>
        <taxon>rosids</taxon>
        <taxon>malvids</taxon>
        <taxon>Brassicales</taxon>
        <taxon>Brassicaceae</taxon>
        <taxon>Brassiceae</taxon>
        <taxon>Brassica</taxon>
    </lineage>
</organism>
<feature type="non-terminal residue" evidence="3">
    <location>
        <position position="331"/>
    </location>
</feature>
<dbReference type="EMBL" id="LS974623">
    <property type="protein sequence ID" value="CAG7903440.1"/>
    <property type="molecule type" value="Genomic_DNA"/>
</dbReference>
<name>A0A3P6BDU4_BRACM</name>
<dbReference type="PANTHER" id="PTHR35218">
    <property type="entry name" value="RNASE H DOMAIN-CONTAINING PROTEIN"/>
    <property type="match status" value="1"/>
</dbReference>
<dbReference type="GO" id="GO:0003824">
    <property type="term" value="F:catalytic activity"/>
    <property type="evidence" value="ECO:0007669"/>
    <property type="project" value="InterPro"/>
</dbReference>
<dbReference type="AlphaFoldDB" id="A0A3P6BDU4"/>
<proteinExistence type="predicted"/>
<protein>
    <recommendedName>
        <fullName evidence="1">Endonuclease/exonuclease/phosphatase domain-containing protein</fullName>
    </recommendedName>
</protein>
<dbReference type="Gramene" id="A07p30840.2_BraZ1">
    <property type="protein sequence ID" value="A07p30840.2_BraZ1.CDS.1"/>
    <property type="gene ID" value="A07g30840.2_BraZ1"/>
</dbReference>
<dbReference type="InterPro" id="IPR005135">
    <property type="entry name" value="Endo/exonuclease/phosphatase"/>
</dbReference>
<evidence type="ECO:0000313" key="3">
    <source>
        <dbReference type="EMBL" id="VDD00436.1"/>
    </source>
</evidence>
<dbReference type="Pfam" id="PF03372">
    <property type="entry name" value="Exo_endo_phos"/>
    <property type="match status" value="1"/>
</dbReference>